<dbReference type="InterPro" id="IPR001647">
    <property type="entry name" value="HTH_TetR"/>
</dbReference>
<dbReference type="PROSITE" id="PS50977">
    <property type="entry name" value="HTH_TETR_2"/>
    <property type="match status" value="1"/>
</dbReference>
<comment type="caution">
    <text evidence="6">The sequence shown here is derived from an EMBL/GenBank/DDBJ whole genome shotgun (WGS) entry which is preliminary data.</text>
</comment>
<dbReference type="Gene3D" id="1.10.357.10">
    <property type="entry name" value="Tetracycline Repressor, domain 2"/>
    <property type="match status" value="1"/>
</dbReference>
<reference evidence="6 7" key="1">
    <citation type="submission" date="2019-06" db="EMBL/GenBank/DDBJ databases">
        <title>Sequencing the genomes of 1000 actinobacteria strains.</title>
        <authorList>
            <person name="Klenk H.-P."/>
        </authorList>
    </citation>
    <scope>NUCLEOTIDE SEQUENCE [LARGE SCALE GENOMIC DNA]</scope>
    <source>
        <strain evidence="6 7">DSM 17305</strain>
    </source>
</reference>
<dbReference type="InterPro" id="IPR009057">
    <property type="entry name" value="Homeodomain-like_sf"/>
</dbReference>
<organism evidence="6 7">
    <name type="scientific">Kribbella jejuensis</name>
    <dbReference type="NCBI Taxonomy" id="236068"/>
    <lineage>
        <taxon>Bacteria</taxon>
        <taxon>Bacillati</taxon>
        <taxon>Actinomycetota</taxon>
        <taxon>Actinomycetes</taxon>
        <taxon>Propionibacteriales</taxon>
        <taxon>Kribbellaceae</taxon>
        <taxon>Kribbella</taxon>
    </lineage>
</organism>
<dbReference type="RefSeq" id="WP_141859330.1">
    <property type="nucleotide sequence ID" value="NZ_BAAAKA010000007.1"/>
</dbReference>
<dbReference type="Pfam" id="PF00440">
    <property type="entry name" value="TetR_N"/>
    <property type="match status" value="1"/>
</dbReference>
<keyword evidence="7" id="KW-1185">Reference proteome</keyword>
<keyword evidence="2 4" id="KW-0238">DNA-binding</keyword>
<proteinExistence type="predicted"/>
<keyword evidence="1" id="KW-0805">Transcription regulation</keyword>
<dbReference type="OrthoDB" id="4709966at2"/>
<protein>
    <submittedName>
        <fullName evidence="6">TetR family transcriptional regulator</fullName>
    </submittedName>
</protein>
<dbReference type="SUPFAM" id="SSF46689">
    <property type="entry name" value="Homeodomain-like"/>
    <property type="match status" value="1"/>
</dbReference>
<dbReference type="AlphaFoldDB" id="A0A542EB00"/>
<sequence>MTVTNRRARSPRGSGEDLRDALVTATAKLLETQDLNTLSVRTVTSATGVSPTALYLHFADLPELLRAVKARFFGELRDSLLAADGDVRSLAKAYLRYAREHEGRYAVMFHAHRRTDAPAAPAAELVELGWAAFEPLIAAVGAVLPDASDDELRETSLELWLALHGRAQLSVAMPWFELPDEDRYVDRLVRHLLGQPA</sequence>
<dbReference type="Pfam" id="PF13305">
    <property type="entry name" value="TetR_C_33"/>
    <property type="match status" value="1"/>
</dbReference>
<dbReference type="InterPro" id="IPR036271">
    <property type="entry name" value="Tet_transcr_reg_TetR-rel_C_sf"/>
</dbReference>
<gene>
    <name evidence="6" type="ORF">FB475_5450</name>
</gene>
<dbReference type="EMBL" id="VFMM01000002">
    <property type="protein sequence ID" value="TQJ12504.1"/>
    <property type="molecule type" value="Genomic_DNA"/>
</dbReference>
<name>A0A542EB00_9ACTN</name>
<dbReference type="GO" id="GO:0003677">
    <property type="term" value="F:DNA binding"/>
    <property type="evidence" value="ECO:0007669"/>
    <property type="project" value="UniProtKB-UniRule"/>
</dbReference>
<evidence type="ECO:0000259" key="5">
    <source>
        <dbReference type="PROSITE" id="PS50977"/>
    </source>
</evidence>
<keyword evidence="3" id="KW-0804">Transcription</keyword>
<evidence type="ECO:0000256" key="3">
    <source>
        <dbReference type="ARBA" id="ARBA00023163"/>
    </source>
</evidence>
<dbReference type="Proteomes" id="UP000316298">
    <property type="component" value="Unassembled WGS sequence"/>
</dbReference>
<evidence type="ECO:0000313" key="7">
    <source>
        <dbReference type="Proteomes" id="UP000316298"/>
    </source>
</evidence>
<evidence type="ECO:0000256" key="2">
    <source>
        <dbReference type="ARBA" id="ARBA00023125"/>
    </source>
</evidence>
<dbReference type="SUPFAM" id="SSF48498">
    <property type="entry name" value="Tetracyclin repressor-like, C-terminal domain"/>
    <property type="match status" value="1"/>
</dbReference>
<accession>A0A542EB00</accession>
<evidence type="ECO:0000256" key="4">
    <source>
        <dbReference type="PROSITE-ProRule" id="PRU00335"/>
    </source>
</evidence>
<dbReference type="InterPro" id="IPR025996">
    <property type="entry name" value="MT1864/Rv1816-like_C"/>
</dbReference>
<feature type="DNA-binding region" description="H-T-H motif" evidence="4">
    <location>
        <begin position="39"/>
        <end position="58"/>
    </location>
</feature>
<evidence type="ECO:0000256" key="1">
    <source>
        <dbReference type="ARBA" id="ARBA00023015"/>
    </source>
</evidence>
<evidence type="ECO:0000313" key="6">
    <source>
        <dbReference type="EMBL" id="TQJ12504.1"/>
    </source>
</evidence>
<feature type="domain" description="HTH tetR-type" evidence="5">
    <location>
        <begin position="16"/>
        <end position="76"/>
    </location>
</feature>